<accession>A0ABD6Y5Z4</accession>
<gene>
    <name evidence="1" type="ORF">DKZ35_06345</name>
</gene>
<dbReference type="Proteomes" id="UP000245735">
    <property type="component" value="Unassembled WGS sequence"/>
</dbReference>
<dbReference type="SUPFAM" id="SSF56731">
    <property type="entry name" value="DNA primase core"/>
    <property type="match status" value="1"/>
</dbReference>
<sequence>MQAKELKEYISQDEDRLFSVLQASGFHDIWKASSGEIRCATPHGDNKTGVMIKVDPDLYTAIFSSDYSGDLLGAIQEVMDTTFSDVIVFVHNVLGIATNSQSKTKIDPLGELKGLAAKKIKRDRKSNKKYSEAELGAFIHLPYKTLIEEGISPKVLDQFNICFDPKLNRIIFPHYDWEENDRIVGIKGRTIQTKEELELTGTPKYWNYLTGYKKSHNIYGYNITKQYISAYSNIILFEGEKSVLKEYTFNKGKGCSVALGGHSISNEQVNFILRNVPLDCEIIIAFDKDVMTKEEEGEQFLIKEAMKFRPFRKVSYIFDKYNLLDEKDSPIDKGFKVWQYLMKYRKEVK</sequence>
<reference evidence="2" key="1">
    <citation type="journal article" date="2018" name="Front. Microbiol.">
        <title>Comparative Genomics of the Herbivore Gut Symbiont Lactobacillus reuteri Reveals Genetic Diversity and Lifestyle Adaptation.</title>
        <authorList>
            <person name="Zhao J."/>
        </authorList>
    </citation>
    <scope>NUCLEOTIDE SEQUENCE [LARGE SCALE GENOMIC DNA]</scope>
    <source>
        <strain evidence="2">LR9</strain>
    </source>
</reference>
<name>A0ABD6Y5Z4_LIMRT</name>
<dbReference type="Gene3D" id="3.40.1360.10">
    <property type="match status" value="1"/>
</dbReference>
<organism evidence="1 2">
    <name type="scientific">Limosilactobacillus reuteri</name>
    <name type="common">Lactobacillus reuteri</name>
    <dbReference type="NCBI Taxonomy" id="1598"/>
    <lineage>
        <taxon>Bacteria</taxon>
        <taxon>Bacillati</taxon>
        <taxon>Bacillota</taxon>
        <taxon>Bacilli</taxon>
        <taxon>Lactobacillales</taxon>
        <taxon>Lactobacillaceae</taxon>
        <taxon>Limosilactobacillus</taxon>
    </lineage>
</organism>
<evidence type="ECO:0000313" key="2">
    <source>
        <dbReference type="Proteomes" id="UP000245735"/>
    </source>
</evidence>
<protein>
    <submittedName>
        <fullName evidence="1">DNA primase</fullName>
    </submittedName>
</protein>
<proteinExistence type="predicted"/>
<dbReference type="AlphaFoldDB" id="A0ABD6Y5Z4"/>
<dbReference type="EMBL" id="QGHV01000034">
    <property type="protein sequence ID" value="PWT37244.1"/>
    <property type="molecule type" value="Genomic_DNA"/>
</dbReference>
<dbReference type="RefSeq" id="WP_109885199.1">
    <property type="nucleotide sequence ID" value="NZ_QGHR01000088.1"/>
</dbReference>
<evidence type="ECO:0000313" key="1">
    <source>
        <dbReference type="EMBL" id="PWT37244.1"/>
    </source>
</evidence>
<comment type="caution">
    <text evidence="1">The sequence shown here is derived from an EMBL/GenBank/DDBJ whole genome shotgun (WGS) entry which is preliminary data.</text>
</comment>